<accession>A0ABT8IIF5</accession>
<reference evidence="1" key="1">
    <citation type="submission" date="2022-08" db="EMBL/GenBank/DDBJ databases">
        <title>Polycladomyces zharkentsis sp. nov., a novel thermophilic CMC and starch-degrading bacterium isolated from a geothermal spring in Kazakhstan.</title>
        <authorList>
            <person name="Mashzhan A."/>
            <person name="Kistaubaeva A."/>
            <person name="Javier-Lopez R."/>
            <person name="Birkeland N.-K."/>
        </authorList>
    </citation>
    <scope>NUCLEOTIDE SEQUENCE</scope>
    <source>
        <strain evidence="1">KSR 13</strain>
    </source>
</reference>
<protein>
    <submittedName>
        <fullName evidence="1">MazG-like family protein</fullName>
    </submittedName>
</protein>
<dbReference type="InterPro" id="IPR025984">
    <property type="entry name" value="DCTPP"/>
</dbReference>
<dbReference type="RefSeq" id="WP_301237293.1">
    <property type="nucleotide sequence ID" value="NZ_JANRHH010000011.1"/>
</dbReference>
<organism evidence="1 2">
    <name type="scientific">Polycladomyces subterraneus</name>
    <dbReference type="NCBI Taxonomy" id="1016997"/>
    <lineage>
        <taxon>Bacteria</taxon>
        <taxon>Bacillati</taxon>
        <taxon>Bacillota</taxon>
        <taxon>Bacilli</taxon>
        <taxon>Bacillales</taxon>
        <taxon>Thermoactinomycetaceae</taxon>
        <taxon>Polycladomyces</taxon>
    </lineage>
</organism>
<gene>
    <name evidence="1" type="ORF">NWF35_01330</name>
</gene>
<name>A0ABT8IIF5_9BACL</name>
<proteinExistence type="predicted"/>
<evidence type="ECO:0000313" key="2">
    <source>
        <dbReference type="Proteomes" id="UP001174196"/>
    </source>
</evidence>
<keyword evidence="2" id="KW-1185">Reference proteome</keyword>
<dbReference type="Pfam" id="PF12643">
    <property type="entry name" value="MazG-like"/>
    <property type="match status" value="1"/>
</dbReference>
<dbReference type="Proteomes" id="UP001174196">
    <property type="component" value="Unassembled WGS sequence"/>
</dbReference>
<sequence>MEKQEKAREMLKSLLKVPKGVFAMSRPEQHVQIAKSVKVVDWLKTEMLDQQANLFKGLHHANQHMILDSLASLVMATYVMARRLGYSYREIDQVVRHKLREHIREGHQLEEWYGDLSALDDYINKR</sequence>
<comment type="caution">
    <text evidence="1">The sequence shown here is derived from an EMBL/GenBank/DDBJ whole genome shotgun (WGS) entry which is preliminary data.</text>
</comment>
<dbReference type="EMBL" id="JANRHH010000011">
    <property type="protein sequence ID" value="MDN4592571.1"/>
    <property type="molecule type" value="Genomic_DNA"/>
</dbReference>
<evidence type="ECO:0000313" key="1">
    <source>
        <dbReference type="EMBL" id="MDN4592571.1"/>
    </source>
</evidence>